<dbReference type="InterPro" id="IPR035979">
    <property type="entry name" value="RBD_domain_sf"/>
</dbReference>
<dbReference type="SUPFAM" id="SSF54928">
    <property type="entry name" value="RNA-binding domain, RBD"/>
    <property type="match status" value="1"/>
</dbReference>
<comment type="caution">
    <text evidence="5">The sequence shown here is derived from an EMBL/GenBank/DDBJ whole genome shotgun (WGS) entry which is preliminary data.</text>
</comment>
<dbReference type="GO" id="GO:0003723">
    <property type="term" value="F:RNA binding"/>
    <property type="evidence" value="ECO:0007669"/>
    <property type="project" value="UniProtKB-UniRule"/>
</dbReference>
<sequence length="258" mass="29704">MGQPKRGKRGRSAEGLKRRRKFWEQAKQRKLAKDQETDASEDNTKSRSSDRMRSPTTQPAASNRGFQFKLSDKQLVQSQPSKPVKKQSLKQQFHKLRQFKSGKNASTSAESDENIKRTEKERKRKKPVKNGTLADKETEKDGKSEPNEFLPKRYVLFVGNLPYDVTKEQLEEHFRKTGGVKAVRIPKEKGTDRGKGFAYLELSSQISHRIALRLHHTTMAGRKINVEFTSIGGKSKLRKEKLKEKNEKLAKFKMSFDQ</sequence>
<dbReference type="SMART" id="SM00360">
    <property type="entry name" value="RRM"/>
    <property type="match status" value="1"/>
</dbReference>
<dbReference type="CDD" id="cd12400">
    <property type="entry name" value="RRM_Nop6"/>
    <property type="match status" value="1"/>
</dbReference>
<feature type="compositionally biased region" description="Polar residues" evidence="3">
    <location>
        <begin position="54"/>
        <end position="65"/>
    </location>
</feature>
<evidence type="ECO:0000313" key="5">
    <source>
        <dbReference type="EMBL" id="KAK3607787.1"/>
    </source>
</evidence>
<gene>
    <name evidence="5" type="ORF">CHS0354_031286</name>
</gene>
<evidence type="ECO:0000259" key="4">
    <source>
        <dbReference type="PROSITE" id="PS50102"/>
    </source>
</evidence>
<protein>
    <recommendedName>
        <fullName evidence="4">RRM domain-containing protein</fullName>
    </recommendedName>
</protein>
<dbReference type="PANTHER" id="PTHR23236:SF11">
    <property type="entry name" value="EUKARYOTIC TRANSLATION INITIATION FACTOR 4H"/>
    <property type="match status" value="1"/>
</dbReference>
<evidence type="ECO:0000313" key="6">
    <source>
        <dbReference type="Proteomes" id="UP001195483"/>
    </source>
</evidence>
<reference evidence="5" key="3">
    <citation type="submission" date="2023-05" db="EMBL/GenBank/DDBJ databases">
        <authorList>
            <person name="Smith C.H."/>
        </authorList>
    </citation>
    <scope>NUCLEOTIDE SEQUENCE</scope>
    <source>
        <strain evidence="5">CHS0354</strain>
        <tissue evidence="5">Mantle</tissue>
    </source>
</reference>
<dbReference type="Pfam" id="PF00076">
    <property type="entry name" value="RRM_1"/>
    <property type="match status" value="1"/>
</dbReference>
<reference evidence="5" key="2">
    <citation type="journal article" date="2021" name="Genome Biol. Evol.">
        <title>Developing a high-quality reference genome for a parasitic bivalve with doubly uniparental inheritance (Bivalvia: Unionida).</title>
        <authorList>
            <person name="Smith C.H."/>
        </authorList>
    </citation>
    <scope>NUCLEOTIDE SEQUENCE</scope>
    <source>
        <strain evidence="5">CHS0354</strain>
        <tissue evidence="5">Mantle</tissue>
    </source>
</reference>
<dbReference type="Proteomes" id="UP001195483">
    <property type="component" value="Unassembled WGS sequence"/>
</dbReference>
<dbReference type="PANTHER" id="PTHR23236">
    <property type="entry name" value="EUKARYOTIC TRANSLATION INITIATION FACTOR 4B/4H"/>
    <property type="match status" value="1"/>
</dbReference>
<feature type="region of interest" description="Disordered" evidence="3">
    <location>
        <begin position="1"/>
        <end position="146"/>
    </location>
</feature>
<feature type="domain" description="RRM" evidence="4">
    <location>
        <begin position="154"/>
        <end position="231"/>
    </location>
</feature>
<keyword evidence="1 2" id="KW-0694">RNA-binding</keyword>
<proteinExistence type="predicted"/>
<dbReference type="EMBL" id="JAEAOA010001875">
    <property type="protein sequence ID" value="KAK3607787.1"/>
    <property type="molecule type" value="Genomic_DNA"/>
</dbReference>
<dbReference type="InterPro" id="IPR000504">
    <property type="entry name" value="RRM_dom"/>
</dbReference>
<evidence type="ECO:0000256" key="3">
    <source>
        <dbReference type="SAM" id="MobiDB-lite"/>
    </source>
</evidence>
<feature type="compositionally biased region" description="Basic and acidic residues" evidence="3">
    <location>
        <begin position="134"/>
        <end position="146"/>
    </location>
</feature>
<dbReference type="Gene3D" id="3.30.70.330">
    <property type="match status" value="1"/>
</dbReference>
<dbReference type="PROSITE" id="PS50102">
    <property type="entry name" value="RRM"/>
    <property type="match status" value="1"/>
</dbReference>
<feature type="compositionally biased region" description="Basic residues" evidence="3">
    <location>
        <begin position="1"/>
        <end position="10"/>
    </location>
</feature>
<evidence type="ECO:0000256" key="2">
    <source>
        <dbReference type="PROSITE-ProRule" id="PRU00176"/>
    </source>
</evidence>
<organism evidence="5 6">
    <name type="scientific">Potamilus streckersoni</name>
    <dbReference type="NCBI Taxonomy" id="2493646"/>
    <lineage>
        <taxon>Eukaryota</taxon>
        <taxon>Metazoa</taxon>
        <taxon>Spiralia</taxon>
        <taxon>Lophotrochozoa</taxon>
        <taxon>Mollusca</taxon>
        <taxon>Bivalvia</taxon>
        <taxon>Autobranchia</taxon>
        <taxon>Heteroconchia</taxon>
        <taxon>Palaeoheterodonta</taxon>
        <taxon>Unionida</taxon>
        <taxon>Unionoidea</taxon>
        <taxon>Unionidae</taxon>
        <taxon>Ambleminae</taxon>
        <taxon>Lampsilini</taxon>
        <taxon>Potamilus</taxon>
    </lineage>
</organism>
<feature type="compositionally biased region" description="Basic and acidic residues" evidence="3">
    <location>
        <begin position="11"/>
        <end position="53"/>
    </location>
</feature>
<accession>A0AAE0WBT1</accession>
<name>A0AAE0WBT1_9BIVA</name>
<feature type="compositionally biased region" description="Basic residues" evidence="3">
    <location>
        <begin position="83"/>
        <end position="100"/>
    </location>
</feature>
<evidence type="ECO:0000256" key="1">
    <source>
        <dbReference type="ARBA" id="ARBA00022884"/>
    </source>
</evidence>
<keyword evidence="6" id="KW-1185">Reference proteome</keyword>
<dbReference type="InterPro" id="IPR012677">
    <property type="entry name" value="Nucleotide-bd_a/b_plait_sf"/>
</dbReference>
<reference evidence="5" key="1">
    <citation type="journal article" date="2021" name="Genome Biol. Evol.">
        <title>A High-Quality Reference Genome for a Parasitic Bivalve with Doubly Uniparental Inheritance (Bivalvia: Unionida).</title>
        <authorList>
            <person name="Smith C.H."/>
        </authorList>
    </citation>
    <scope>NUCLEOTIDE SEQUENCE</scope>
    <source>
        <strain evidence="5">CHS0354</strain>
    </source>
</reference>
<dbReference type="AlphaFoldDB" id="A0AAE0WBT1"/>
<dbReference type="InterPro" id="IPR034228">
    <property type="entry name" value="Nop6_RRM"/>
</dbReference>